<accession>A0A0T6B337</accession>
<evidence type="ECO:0000256" key="3">
    <source>
        <dbReference type="ARBA" id="ARBA00022448"/>
    </source>
</evidence>
<feature type="transmembrane region" description="Helical" evidence="11">
    <location>
        <begin position="285"/>
        <end position="307"/>
    </location>
</feature>
<feature type="transmembrane region" description="Helical" evidence="11">
    <location>
        <begin position="48"/>
        <end position="68"/>
    </location>
</feature>
<keyword evidence="13" id="KW-1185">Reference proteome</keyword>
<dbReference type="Pfam" id="PF00854">
    <property type="entry name" value="PTR2"/>
    <property type="match status" value="1"/>
</dbReference>
<dbReference type="OrthoDB" id="8904098at2759"/>
<dbReference type="Gene3D" id="1.20.1250.20">
    <property type="entry name" value="MFS general substrate transporter like domains"/>
    <property type="match status" value="1"/>
</dbReference>
<feature type="non-terminal residue" evidence="12">
    <location>
        <position position="395"/>
    </location>
</feature>
<dbReference type="GO" id="GO:0006857">
    <property type="term" value="P:oligopeptide transport"/>
    <property type="evidence" value="ECO:0007669"/>
    <property type="project" value="InterPro"/>
</dbReference>
<feature type="transmembrane region" description="Helical" evidence="11">
    <location>
        <begin position="21"/>
        <end position="42"/>
    </location>
</feature>
<evidence type="ECO:0000256" key="1">
    <source>
        <dbReference type="ARBA" id="ARBA00004141"/>
    </source>
</evidence>
<feature type="transmembrane region" description="Helical" evidence="11">
    <location>
        <begin position="204"/>
        <end position="222"/>
    </location>
</feature>
<evidence type="ECO:0000313" key="13">
    <source>
        <dbReference type="Proteomes" id="UP000051574"/>
    </source>
</evidence>
<dbReference type="GO" id="GO:0022857">
    <property type="term" value="F:transmembrane transporter activity"/>
    <property type="evidence" value="ECO:0007669"/>
    <property type="project" value="InterPro"/>
</dbReference>
<dbReference type="Proteomes" id="UP000051574">
    <property type="component" value="Unassembled WGS sequence"/>
</dbReference>
<keyword evidence="7 11" id="KW-1133">Transmembrane helix</keyword>
<evidence type="ECO:0000256" key="2">
    <source>
        <dbReference type="ARBA" id="ARBA00005982"/>
    </source>
</evidence>
<comment type="caution">
    <text evidence="12">The sequence shown here is derived from an EMBL/GenBank/DDBJ whole genome shotgun (WGS) entry which is preliminary data.</text>
</comment>
<dbReference type="PROSITE" id="PS01022">
    <property type="entry name" value="PTR2_1"/>
    <property type="match status" value="1"/>
</dbReference>
<comment type="subcellular location">
    <subcellularLocation>
        <location evidence="1 10">Membrane</location>
        <topology evidence="1 10">Multi-pass membrane protein</topology>
    </subcellularLocation>
</comment>
<name>A0A0T6B337_9SCAR</name>
<evidence type="ECO:0000256" key="7">
    <source>
        <dbReference type="ARBA" id="ARBA00022989"/>
    </source>
</evidence>
<dbReference type="SUPFAM" id="SSF103473">
    <property type="entry name" value="MFS general substrate transporter"/>
    <property type="match status" value="1"/>
</dbReference>
<dbReference type="EMBL" id="LJIG01016049">
    <property type="protein sequence ID" value="KRT81768.1"/>
    <property type="molecule type" value="Genomic_DNA"/>
</dbReference>
<evidence type="ECO:0000256" key="10">
    <source>
        <dbReference type="RuleBase" id="RU003755"/>
    </source>
</evidence>
<feature type="transmembrane region" description="Helical" evidence="11">
    <location>
        <begin position="252"/>
        <end position="273"/>
    </location>
</feature>
<feature type="transmembrane region" description="Helical" evidence="11">
    <location>
        <begin position="127"/>
        <end position="147"/>
    </location>
</feature>
<evidence type="ECO:0000256" key="5">
    <source>
        <dbReference type="ARBA" id="ARBA00022856"/>
    </source>
</evidence>
<dbReference type="AlphaFoldDB" id="A0A0T6B337"/>
<keyword evidence="6" id="KW-0653">Protein transport</keyword>
<keyword evidence="5" id="KW-0571">Peptide transport</keyword>
<evidence type="ECO:0000313" key="12">
    <source>
        <dbReference type="EMBL" id="KRT81768.1"/>
    </source>
</evidence>
<evidence type="ECO:0000256" key="9">
    <source>
        <dbReference type="ARBA" id="ARBA00078114"/>
    </source>
</evidence>
<reference evidence="12 13" key="1">
    <citation type="submission" date="2015-09" db="EMBL/GenBank/DDBJ databases">
        <title>Draft genome of the scarab beetle Oryctes borbonicus.</title>
        <authorList>
            <person name="Meyer J.M."/>
            <person name="Markov G.V."/>
            <person name="Baskaran P."/>
            <person name="Herrmann M."/>
            <person name="Sommer R.J."/>
            <person name="Roedelsperger C."/>
        </authorList>
    </citation>
    <scope>NUCLEOTIDE SEQUENCE [LARGE SCALE GENOMIC DNA]</scope>
    <source>
        <strain evidence="12">OB123</strain>
        <tissue evidence="12">Whole animal</tissue>
    </source>
</reference>
<evidence type="ECO:0000256" key="4">
    <source>
        <dbReference type="ARBA" id="ARBA00022692"/>
    </source>
</evidence>
<evidence type="ECO:0000256" key="6">
    <source>
        <dbReference type="ARBA" id="ARBA00022927"/>
    </source>
</evidence>
<comment type="similarity">
    <text evidence="2 10">Belongs to the major facilitator superfamily. Proton-dependent oligopeptide transporter (POT/PTR) (TC 2.A.17) family.</text>
</comment>
<evidence type="ECO:0000256" key="8">
    <source>
        <dbReference type="ARBA" id="ARBA00023136"/>
    </source>
</evidence>
<protein>
    <recommendedName>
        <fullName evidence="9">Oligopeptide transporter 1</fullName>
    </recommendedName>
</protein>
<dbReference type="PROSITE" id="PS01023">
    <property type="entry name" value="PTR2_2"/>
    <property type="match status" value="1"/>
</dbReference>
<keyword evidence="8 11" id="KW-0472">Membrane</keyword>
<proteinExistence type="inferred from homology"/>
<dbReference type="PANTHER" id="PTHR11654">
    <property type="entry name" value="OLIGOPEPTIDE TRANSPORTER-RELATED"/>
    <property type="match status" value="1"/>
</dbReference>
<dbReference type="InterPro" id="IPR018456">
    <property type="entry name" value="PTR2_symporter_CS"/>
</dbReference>
<keyword evidence="3 10" id="KW-0813">Transport</keyword>
<dbReference type="GO" id="GO:0015031">
    <property type="term" value="P:protein transport"/>
    <property type="evidence" value="ECO:0007669"/>
    <property type="project" value="UniProtKB-KW"/>
</dbReference>
<evidence type="ECO:0000256" key="11">
    <source>
        <dbReference type="SAM" id="Phobius"/>
    </source>
</evidence>
<dbReference type="InterPro" id="IPR000109">
    <property type="entry name" value="POT_fam"/>
</dbReference>
<dbReference type="InterPro" id="IPR036259">
    <property type="entry name" value="MFS_trans_sf"/>
</dbReference>
<feature type="transmembrane region" description="Helical" evidence="11">
    <location>
        <begin position="89"/>
        <end position="107"/>
    </location>
</feature>
<gene>
    <name evidence="12" type="ORF">AMK59_6222</name>
</gene>
<organism evidence="12 13">
    <name type="scientific">Oryctes borbonicus</name>
    <dbReference type="NCBI Taxonomy" id="1629725"/>
    <lineage>
        <taxon>Eukaryota</taxon>
        <taxon>Metazoa</taxon>
        <taxon>Ecdysozoa</taxon>
        <taxon>Arthropoda</taxon>
        <taxon>Hexapoda</taxon>
        <taxon>Insecta</taxon>
        <taxon>Pterygota</taxon>
        <taxon>Neoptera</taxon>
        <taxon>Endopterygota</taxon>
        <taxon>Coleoptera</taxon>
        <taxon>Polyphaga</taxon>
        <taxon>Scarabaeiformia</taxon>
        <taxon>Scarabaeidae</taxon>
        <taxon>Dynastinae</taxon>
        <taxon>Oryctes</taxon>
    </lineage>
</organism>
<dbReference type="GO" id="GO:0016020">
    <property type="term" value="C:membrane"/>
    <property type="evidence" value="ECO:0007669"/>
    <property type="project" value="UniProtKB-SubCell"/>
</dbReference>
<keyword evidence="4 10" id="KW-0812">Transmembrane</keyword>
<dbReference type="FunFam" id="1.20.1250.20:FF:000049">
    <property type="entry name" value="Solute carrier family 15 member 2"/>
    <property type="match status" value="1"/>
</dbReference>
<sequence length="395" mass="43589">MLVYFFPVFGAMLADSLLGKFRTILYVSIVYAIGNIVLAMSACPPLNFPQIAFSMIGLLLIAIGSGGIKPCVAAFGGDQFRLPHQALQLAMFFSMFYFSINAGSLISTTVTPILREDVHCFGDDSCYSLAFGVPGVLMITSIVIFVLGKPLYFIRQPEGNMLIRVSRCITTAIKERSNSSQKKDHWLDHAVDIHGKQLVEDVKALLKVLVLYIPLPVFWALFDQQGTGWTFQARIMNGDIGFYTILPDQMQVINPLLILLFIPIFQYGVYPLFNKIGILKTPLQRLVTGGLLAAIAFIISACISLALEAEMPEQPGAGVAHLRIYNTRDCEMVFNAPYLNNSAVSIKSMSFYENLNVAVEGENSFAFTASCGGDNLEDRLTVKEEEALSYFYDGS</sequence>